<evidence type="ECO:0000313" key="2">
    <source>
        <dbReference type="Proteomes" id="UP000324748"/>
    </source>
</evidence>
<gene>
    <name evidence="1" type="ORF">PGT21_023205</name>
</gene>
<dbReference type="AlphaFoldDB" id="A0A5B0QWV8"/>
<comment type="caution">
    <text evidence="1">The sequence shown here is derived from an EMBL/GenBank/DDBJ whole genome shotgun (WGS) entry which is preliminary data.</text>
</comment>
<dbReference type="Proteomes" id="UP000324748">
    <property type="component" value="Unassembled WGS sequence"/>
</dbReference>
<name>A0A5B0QWV8_PUCGR</name>
<organism evidence="1 2">
    <name type="scientific">Puccinia graminis f. sp. tritici</name>
    <dbReference type="NCBI Taxonomy" id="56615"/>
    <lineage>
        <taxon>Eukaryota</taxon>
        <taxon>Fungi</taxon>
        <taxon>Dikarya</taxon>
        <taxon>Basidiomycota</taxon>
        <taxon>Pucciniomycotina</taxon>
        <taxon>Pucciniomycetes</taxon>
        <taxon>Pucciniales</taxon>
        <taxon>Pucciniaceae</taxon>
        <taxon>Puccinia</taxon>
    </lineage>
</organism>
<accession>A0A5B0QWV8</accession>
<evidence type="ECO:0000313" key="1">
    <source>
        <dbReference type="EMBL" id="KAA1117786.1"/>
    </source>
</evidence>
<reference evidence="1 2" key="1">
    <citation type="submission" date="2019-05" db="EMBL/GenBank/DDBJ databases">
        <title>Emergence of the Ug99 lineage of the wheat stem rust pathogen through somatic hybridization.</title>
        <authorList>
            <person name="Li F."/>
            <person name="Upadhyaya N.M."/>
            <person name="Sperschneider J."/>
            <person name="Matny O."/>
            <person name="Nguyen-Phuc H."/>
            <person name="Mago R."/>
            <person name="Raley C."/>
            <person name="Miller M.E."/>
            <person name="Silverstein K.A.T."/>
            <person name="Henningsen E."/>
            <person name="Hirsch C.D."/>
            <person name="Visser B."/>
            <person name="Pretorius Z.A."/>
            <person name="Steffenson B.J."/>
            <person name="Schwessinger B."/>
            <person name="Dodds P.N."/>
            <person name="Figueroa M."/>
        </authorList>
    </citation>
    <scope>NUCLEOTIDE SEQUENCE [LARGE SCALE GENOMIC DNA]</scope>
    <source>
        <strain evidence="1">21-0</strain>
    </source>
</reference>
<sequence>MDAYATTILDTQESVLQQNIHPQVGCSSLPANGIDFFLLCKLRDGEIGFWPVVL</sequence>
<dbReference type="OrthoDB" id="10424493at2759"/>
<protein>
    <submittedName>
        <fullName evidence="1">Uncharacterized protein</fullName>
    </submittedName>
</protein>
<dbReference type="EMBL" id="VSWC01000002">
    <property type="protein sequence ID" value="KAA1117786.1"/>
    <property type="molecule type" value="Genomic_DNA"/>
</dbReference>
<proteinExistence type="predicted"/>
<keyword evidence="2" id="KW-1185">Reference proteome</keyword>